<keyword evidence="1" id="KW-0479">Metal-binding</keyword>
<evidence type="ECO:0000256" key="2">
    <source>
        <dbReference type="ARBA" id="ARBA00022771"/>
    </source>
</evidence>
<evidence type="ECO:0000259" key="5">
    <source>
        <dbReference type="Pfam" id="PF01258"/>
    </source>
</evidence>
<dbReference type="GO" id="GO:0008270">
    <property type="term" value="F:zinc ion binding"/>
    <property type="evidence" value="ECO:0007669"/>
    <property type="project" value="UniProtKB-KW"/>
</dbReference>
<keyword evidence="7" id="KW-1185">Reference proteome</keyword>
<protein>
    <submittedName>
        <fullName evidence="6">TraR/DksA family transcriptional regulator</fullName>
    </submittedName>
</protein>
<dbReference type="Proteomes" id="UP000476030">
    <property type="component" value="Unassembled WGS sequence"/>
</dbReference>
<dbReference type="EMBL" id="WTUW01000002">
    <property type="protein sequence ID" value="MZR31422.1"/>
    <property type="molecule type" value="Genomic_DNA"/>
</dbReference>
<evidence type="ECO:0000256" key="1">
    <source>
        <dbReference type="ARBA" id="ARBA00022723"/>
    </source>
</evidence>
<dbReference type="Gene3D" id="1.20.120.910">
    <property type="entry name" value="DksA, coiled-coil domain"/>
    <property type="match status" value="1"/>
</dbReference>
<dbReference type="PANTHER" id="PTHR33823">
    <property type="entry name" value="RNA POLYMERASE-BINDING TRANSCRIPTION FACTOR DKSA-RELATED"/>
    <property type="match status" value="1"/>
</dbReference>
<organism evidence="6 7">
    <name type="scientific">Sneathiella litorea</name>
    <dbReference type="NCBI Taxonomy" id="2606216"/>
    <lineage>
        <taxon>Bacteria</taxon>
        <taxon>Pseudomonadati</taxon>
        <taxon>Pseudomonadota</taxon>
        <taxon>Alphaproteobacteria</taxon>
        <taxon>Sneathiellales</taxon>
        <taxon>Sneathiellaceae</taxon>
        <taxon>Sneathiella</taxon>
    </lineage>
</organism>
<accession>A0A6L8WAB0</accession>
<gene>
    <name evidence="6" type="ORF">GQE98_12330</name>
</gene>
<dbReference type="PROSITE" id="PS51128">
    <property type="entry name" value="ZF_DKSA_2"/>
    <property type="match status" value="1"/>
</dbReference>
<dbReference type="InterPro" id="IPR000962">
    <property type="entry name" value="Znf_DskA_TraR"/>
</dbReference>
<reference evidence="6 7" key="1">
    <citation type="submission" date="2019-12" db="EMBL/GenBank/DDBJ databases">
        <title>Snethiella sp. nov. sp. isolated from sea sand.</title>
        <authorList>
            <person name="Kim J."/>
            <person name="Jeong S.E."/>
            <person name="Jung H.S."/>
            <person name="Jeon C.O."/>
        </authorList>
    </citation>
    <scope>NUCLEOTIDE SEQUENCE [LARGE SCALE GENOMIC DNA]</scope>
    <source>
        <strain evidence="6 7">DP05</strain>
    </source>
</reference>
<dbReference type="AlphaFoldDB" id="A0A6L8WAB0"/>
<evidence type="ECO:0000256" key="3">
    <source>
        <dbReference type="ARBA" id="ARBA00022833"/>
    </source>
</evidence>
<evidence type="ECO:0000256" key="4">
    <source>
        <dbReference type="PROSITE-ProRule" id="PRU00510"/>
    </source>
</evidence>
<comment type="caution">
    <text evidence="6">The sequence shown here is derived from an EMBL/GenBank/DDBJ whole genome shotgun (WGS) entry which is preliminary data.</text>
</comment>
<feature type="domain" description="Zinc finger DksA/TraR C4-type" evidence="5">
    <location>
        <begin position="77"/>
        <end position="108"/>
    </location>
</feature>
<dbReference type="SUPFAM" id="SSF57716">
    <property type="entry name" value="Glucocorticoid receptor-like (DNA-binding domain)"/>
    <property type="match status" value="1"/>
</dbReference>
<sequence>MTEKSPKESLLARREKLLAVMKLNADDSRPVELDQTRLGRLSRMDALQGQAMAQETERRRKNELQRIDAALVRVEEGDYGYCVTCGEEISEKRLALDPSTPLCIDCASG</sequence>
<dbReference type="PANTHER" id="PTHR33823:SF4">
    <property type="entry name" value="GENERAL STRESS PROTEIN 16O"/>
    <property type="match status" value="1"/>
</dbReference>
<keyword evidence="2" id="KW-0863">Zinc-finger</keyword>
<evidence type="ECO:0000313" key="7">
    <source>
        <dbReference type="Proteomes" id="UP000476030"/>
    </source>
</evidence>
<dbReference type="RefSeq" id="WP_161315927.1">
    <property type="nucleotide sequence ID" value="NZ_WTUW01000002.1"/>
</dbReference>
<feature type="zinc finger region" description="dksA C4-type" evidence="4">
    <location>
        <begin position="82"/>
        <end position="106"/>
    </location>
</feature>
<name>A0A6L8WAB0_9PROT</name>
<evidence type="ECO:0000313" key="6">
    <source>
        <dbReference type="EMBL" id="MZR31422.1"/>
    </source>
</evidence>
<proteinExistence type="predicted"/>
<dbReference type="Pfam" id="PF01258">
    <property type="entry name" value="zf-dskA_traR"/>
    <property type="match status" value="1"/>
</dbReference>
<keyword evidence="3" id="KW-0862">Zinc</keyword>